<dbReference type="EMBL" id="JBHUIG010000018">
    <property type="protein sequence ID" value="MFD2320132.1"/>
    <property type="molecule type" value="Genomic_DNA"/>
</dbReference>
<gene>
    <name evidence="1" type="ORF">ACFSPV_15605</name>
</gene>
<accession>A0ABW5EPT0</accession>
<evidence type="ECO:0000313" key="2">
    <source>
        <dbReference type="Proteomes" id="UP001597287"/>
    </source>
</evidence>
<dbReference type="Proteomes" id="UP001597287">
    <property type="component" value="Unassembled WGS sequence"/>
</dbReference>
<evidence type="ECO:0000313" key="1">
    <source>
        <dbReference type="EMBL" id="MFD2320132.1"/>
    </source>
</evidence>
<name>A0ABW5EPT0_9BURK</name>
<proteinExistence type="predicted"/>
<organism evidence="1 2">
    <name type="scientific">Delftia deserti</name>
    <dbReference type="NCBI Taxonomy" id="1651218"/>
    <lineage>
        <taxon>Bacteria</taxon>
        <taxon>Pseudomonadati</taxon>
        <taxon>Pseudomonadota</taxon>
        <taxon>Betaproteobacteria</taxon>
        <taxon>Burkholderiales</taxon>
        <taxon>Comamonadaceae</taxon>
        <taxon>Delftia</taxon>
    </lineage>
</organism>
<reference evidence="2" key="1">
    <citation type="journal article" date="2019" name="Int. J. Syst. Evol. Microbiol.">
        <title>The Global Catalogue of Microorganisms (GCM) 10K type strain sequencing project: providing services to taxonomists for standard genome sequencing and annotation.</title>
        <authorList>
            <consortium name="The Broad Institute Genomics Platform"/>
            <consortium name="The Broad Institute Genome Sequencing Center for Infectious Disease"/>
            <person name="Wu L."/>
            <person name="Ma J."/>
        </authorList>
    </citation>
    <scope>NUCLEOTIDE SEQUENCE [LARGE SCALE GENOMIC DNA]</scope>
    <source>
        <strain evidence="2">CCUG 62793</strain>
    </source>
</reference>
<comment type="caution">
    <text evidence="1">The sequence shown here is derived from an EMBL/GenBank/DDBJ whole genome shotgun (WGS) entry which is preliminary data.</text>
</comment>
<protein>
    <submittedName>
        <fullName evidence="1">Uncharacterized protein</fullName>
    </submittedName>
</protein>
<keyword evidence="2" id="KW-1185">Reference proteome</keyword>
<dbReference type="RefSeq" id="WP_259649253.1">
    <property type="nucleotide sequence ID" value="NZ_JBHSIH010000001.1"/>
</dbReference>
<sequence length="112" mass="12391">MAGSLIGNHQWYLPLFALSSTACVCCELVRRASYEAHQLPQAQMRTADRQDTEAHIVAHGMAARISQLTQIVFVAAALHGEHRDGWASQTFRDVRNVFERGMGRICGDPPNA</sequence>